<gene>
    <name evidence="3" type="ORF">MNB_SV-14-520</name>
</gene>
<dbReference type="Pfam" id="PF13505">
    <property type="entry name" value="OMP_b-brl"/>
    <property type="match status" value="1"/>
</dbReference>
<keyword evidence="1" id="KW-0732">Signal</keyword>
<dbReference type="SUPFAM" id="SSF56925">
    <property type="entry name" value="OMPA-like"/>
    <property type="match status" value="1"/>
</dbReference>
<dbReference type="Gene3D" id="2.40.160.20">
    <property type="match status" value="1"/>
</dbReference>
<protein>
    <recommendedName>
        <fullName evidence="2">Outer membrane protein beta-barrel domain-containing protein</fullName>
    </recommendedName>
</protein>
<proteinExistence type="predicted"/>
<dbReference type="AlphaFoldDB" id="A0A1W1CRD0"/>
<reference evidence="3" key="1">
    <citation type="submission" date="2016-10" db="EMBL/GenBank/DDBJ databases">
        <authorList>
            <person name="de Groot N.N."/>
        </authorList>
    </citation>
    <scope>NUCLEOTIDE SEQUENCE</scope>
</reference>
<dbReference type="EMBL" id="FPHN01000245">
    <property type="protein sequence ID" value="SFV68283.1"/>
    <property type="molecule type" value="Genomic_DNA"/>
</dbReference>
<sequence length="169" mass="18444">MKKIVISLILIGSLAMAGSFAQVGAGYSRGDNDSDNGTGFIGLNVLGNIGLRLEYSKNFSEHPEFSKEDISRYGLFATYTLPLTSAFSVTPKIGLTKSDGEFEVVDTIDTISDSSTTFTYGLELNYNYNELISLFVGYTDYDNKFDDIGSVKASKLDSANYIFGIKLDI</sequence>
<accession>A0A1W1CRD0</accession>
<organism evidence="3">
    <name type="scientific">hydrothermal vent metagenome</name>
    <dbReference type="NCBI Taxonomy" id="652676"/>
    <lineage>
        <taxon>unclassified sequences</taxon>
        <taxon>metagenomes</taxon>
        <taxon>ecological metagenomes</taxon>
    </lineage>
</organism>
<evidence type="ECO:0000256" key="1">
    <source>
        <dbReference type="ARBA" id="ARBA00022729"/>
    </source>
</evidence>
<feature type="domain" description="Outer membrane protein beta-barrel" evidence="2">
    <location>
        <begin position="18"/>
        <end position="147"/>
    </location>
</feature>
<dbReference type="InterPro" id="IPR027385">
    <property type="entry name" value="Beta-barrel_OMP"/>
</dbReference>
<dbReference type="InterPro" id="IPR011250">
    <property type="entry name" value="OMP/PagP_B-barrel"/>
</dbReference>
<evidence type="ECO:0000313" key="3">
    <source>
        <dbReference type="EMBL" id="SFV68283.1"/>
    </source>
</evidence>
<name>A0A1W1CRD0_9ZZZZ</name>
<evidence type="ECO:0000259" key="2">
    <source>
        <dbReference type="Pfam" id="PF13505"/>
    </source>
</evidence>